<evidence type="ECO:0008006" key="2">
    <source>
        <dbReference type="Google" id="ProtNLM"/>
    </source>
</evidence>
<gene>
    <name evidence="1" type="ORF">glysoja_032658</name>
</gene>
<dbReference type="InterPro" id="IPR021109">
    <property type="entry name" value="Peptidase_aspartic_dom_sf"/>
</dbReference>
<sequence length="245" mass="28069">PSFPLKEPSYPLVSSRKNKEHYFKRFLEIFKGLEITMPFEEALQQMPLYSKFMKDILTKKRKYIDNEKIVVGGNCSAVIQTKLPKKFKDPRSVTIPCTIGKEVVDKALIDLGASINLMPLSMCKIIGDLKIDPTRMTLQLADHSIIRPYGVVEDVLVKVRHFTFPVDFVIMDIEEDTEIPLILGRPFMLTANCVVDMGNGNLELSVDNQKVTFDLFKAMKYPRESWKCFKVEEIDKEDVSTLETP</sequence>
<feature type="non-terminal residue" evidence="1">
    <location>
        <position position="245"/>
    </location>
</feature>
<protein>
    <recommendedName>
        <fullName evidence="2">Aspartic peptidase DDI1-type domain-containing protein</fullName>
    </recommendedName>
</protein>
<proteinExistence type="predicted"/>
<evidence type="ECO:0000313" key="1">
    <source>
        <dbReference type="EMBL" id="KHN46566.1"/>
    </source>
</evidence>
<dbReference type="PANTHER" id="PTHR33067:SF31">
    <property type="entry name" value="RNA-DIRECTED DNA POLYMERASE"/>
    <property type="match status" value="1"/>
</dbReference>
<dbReference type="AlphaFoldDB" id="A0A0B2SIL6"/>
<feature type="non-terminal residue" evidence="1">
    <location>
        <position position="1"/>
    </location>
</feature>
<dbReference type="EMBL" id="KN641157">
    <property type="protein sequence ID" value="KHN46566.1"/>
    <property type="molecule type" value="Genomic_DNA"/>
</dbReference>
<name>A0A0B2SIL6_GLYSO</name>
<organism evidence="1">
    <name type="scientific">Glycine soja</name>
    <name type="common">Wild soybean</name>
    <dbReference type="NCBI Taxonomy" id="3848"/>
    <lineage>
        <taxon>Eukaryota</taxon>
        <taxon>Viridiplantae</taxon>
        <taxon>Streptophyta</taxon>
        <taxon>Embryophyta</taxon>
        <taxon>Tracheophyta</taxon>
        <taxon>Spermatophyta</taxon>
        <taxon>Magnoliopsida</taxon>
        <taxon>eudicotyledons</taxon>
        <taxon>Gunneridae</taxon>
        <taxon>Pentapetalae</taxon>
        <taxon>rosids</taxon>
        <taxon>fabids</taxon>
        <taxon>Fabales</taxon>
        <taxon>Fabaceae</taxon>
        <taxon>Papilionoideae</taxon>
        <taxon>50 kb inversion clade</taxon>
        <taxon>NPAAA clade</taxon>
        <taxon>indigoferoid/millettioid clade</taxon>
        <taxon>Phaseoleae</taxon>
        <taxon>Glycine</taxon>
        <taxon>Glycine subgen. Soja</taxon>
    </lineage>
</organism>
<dbReference type="SUPFAM" id="SSF50630">
    <property type="entry name" value="Acid proteases"/>
    <property type="match status" value="1"/>
</dbReference>
<dbReference type="PANTHER" id="PTHR33067">
    <property type="entry name" value="RNA-DIRECTED DNA POLYMERASE-RELATED"/>
    <property type="match status" value="1"/>
</dbReference>
<reference evidence="1" key="1">
    <citation type="submission" date="2014-07" db="EMBL/GenBank/DDBJ databases">
        <title>Identification of a novel salt tolerance gene in wild soybean by whole-genome sequencing.</title>
        <authorList>
            <person name="Lam H.-M."/>
            <person name="Qi X."/>
            <person name="Li M.-W."/>
            <person name="Liu X."/>
            <person name="Xie M."/>
            <person name="Ni M."/>
            <person name="Xu X."/>
        </authorList>
    </citation>
    <scope>NUCLEOTIDE SEQUENCE [LARGE SCALE GENOMIC DNA]</scope>
    <source>
        <tissue evidence="1">Root</tissue>
    </source>
</reference>
<dbReference type="Proteomes" id="UP000053555">
    <property type="component" value="Unassembled WGS sequence"/>
</dbReference>
<accession>A0A0B2SIL6</accession>
<dbReference type="Gene3D" id="2.40.70.10">
    <property type="entry name" value="Acid Proteases"/>
    <property type="match status" value="1"/>
</dbReference>
<dbReference type="CDD" id="cd00303">
    <property type="entry name" value="retropepsin_like"/>
    <property type="match status" value="1"/>
</dbReference>